<protein>
    <submittedName>
        <fullName evidence="3">TolC family protein</fullName>
    </submittedName>
</protein>
<proteinExistence type="inferred from homology"/>
<dbReference type="InterPro" id="IPR003423">
    <property type="entry name" value="OMP_efflux"/>
</dbReference>
<dbReference type="Proteomes" id="UP001324185">
    <property type="component" value="Chromosome"/>
</dbReference>
<evidence type="ECO:0000313" key="3">
    <source>
        <dbReference type="EMBL" id="WQG84468.1"/>
    </source>
</evidence>
<evidence type="ECO:0000256" key="1">
    <source>
        <dbReference type="ARBA" id="ARBA00007613"/>
    </source>
</evidence>
<dbReference type="RefSeq" id="WP_018624940.1">
    <property type="nucleotide sequence ID" value="NZ_CP140158.1"/>
</dbReference>
<keyword evidence="2" id="KW-0175">Coiled coil</keyword>
<gene>
    <name evidence="3" type="ORF">SR900_08320</name>
</gene>
<reference evidence="3 4" key="1">
    <citation type="submission" date="2023-11" db="EMBL/GenBank/DDBJ databases">
        <title>MicrobeMod: A computational toolkit for identifying prokaryotic methylation and restriction-modification with nanopore sequencing.</title>
        <authorList>
            <person name="Crits-Christoph A."/>
            <person name="Kang S.C."/>
            <person name="Lee H."/>
            <person name="Ostrov N."/>
        </authorList>
    </citation>
    <scope>NUCLEOTIDE SEQUENCE [LARGE SCALE GENOMIC DNA]</scope>
    <source>
        <strain evidence="3 4">DSMZ 16071</strain>
    </source>
</reference>
<dbReference type="Gene3D" id="1.20.1600.10">
    <property type="entry name" value="Outer membrane efflux proteins (OEP)"/>
    <property type="match status" value="1"/>
</dbReference>
<accession>A0ABZ0X262</accession>
<organism evidence="3 4">
    <name type="scientific">Kangiella aquimarina</name>
    <dbReference type="NCBI Taxonomy" id="261965"/>
    <lineage>
        <taxon>Bacteria</taxon>
        <taxon>Pseudomonadati</taxon>
        <taxon>Pseudomonadota</taxon>
        <taxon>Gammaproteobacteria</taxon>
        <taxon>Kangiellales</taxon>
        <taxon>Kangiellaceae</taxon>
        <taxon>Kangiella</taxon>
    </lineage>
</organism>
<feature type="coiled-coil region" evidence="2">
    <location>
        <begin position="155"/>
        <end position="220"/>
    </location>
</feature>
<sequence>MFYEHVRPAALRLMILFFFGVVTLHAPQQSIAMENMSVAKLTLNLQQALKMTLDSNPELELFQYQFKELEGAMTTASVKPSYQLGVELENFSGNGEYSGLDNSELTVSLSSAIELGGKLDARQQVVTANNDYLGTQKRLKTLELLSETTKRYLEVLAAQERIKLAEESVQIAQKAITIVKRRVKLGASMTAEASRAEASLAQAELTLNKEQSNYRAAQVNLASMWGELDVSSFAVQGNLYQFGKSRSLEQLLTEIQNNPSIRQYAALERIRDAELDLVRSNNQSDLNWSVGVVRNEASGDIGLKAGFSMELFTESRNQGAYQRAQAAKEQTFVSKRTALLRLQTQLAKTYQYREQSIKTTQRLEQDIIPALLSALSDSEEAYKRGRYSYFEYVLARQELIAAKRKLIDEAVAVLLFGVTIEQLIAQPLTQPAVEL</sequence>
<dbReference type="InterPro" id="IPR010131">
    <property type="entry name" value="MdtP/NodT-like"/>
</dbReference>
<comment type="similarity">
    <text evidence="1">Belongs to the outer membrane factor (OMF) (TC 1.B.17) family.</text>
</comment>
<evidence type="ECO:0000256" key="2">
    <source>
        <dbReference type="SAM" id="Coils"/>
    </source>
</evidence>
<dbReference type="PANTHER" id="PTHR30203:SF24">
    <property type="entry name" value="BLR4935 PROTEIN"/>
    <property type="match status" value="1"/>
</dbReference>
<dbReference type="Pfam" id="PF02321">
    <property type="entry name" value="OEP"/>
    <property type="match status" value="1"/>
</dbReference>
<evidence type="ECO:0000313" key="4">
    <source>
        <dbReference type="Proteomes" id="UP001324185"/>
    </source>
</evidence>
<dbReference type="PANTHER" id="PTHR30203">
    <property type="entry name" value="OUTER MEMBRANE CATION EFFLUX PROTEIN"/>
    <property type="match status" value="1"/>
</dbReference>
<name>A0ABZ0X262_9GAMM</name>
<dbReference type="EMBL" id="CP140158">
    <property type="protein sequence ID" value="WQG84468.1"/>
    <property type="molecule type" value="Genomic_DNA"/>
</dbReference>
<dbReference type="SUPFAM" id="SSF56954">
    <property type="entry name" value="Outer membrane efflux proteins (OEP)"/>
    <property type="match status" value="1"/>
</dbReference>
<keyword evidence="4" id="KW-1185">Reference proteome</keyword>